<keyword evidence="4" id="KW-1185">Reference proteome</keyword>
<dbReference type="Proteomes" id="UP001374579">
    <property type="component" value="Unassembled WGS sequence"/>
</dbReference>
<feature type="region of interest" description="Disordered" evidence="1">
    <location>
        <begin position="1"/>
        <end position="21"/>
    </location>
</feature>
<accession>A0AAN9C2N9</accession>
<evidence type="ECO:0000313" key="3">
    <source>
        <dbReference type="EMBL" id="KAK7116408.1"/>
    </source>
</evidence>
<evidence type="ECO:0000313" key="4">
    <source>
        <dbReference type="Proteomes" id="UP001374579"/>
    </source>
</evidence>
<evidence type="ECO:0000256" key="1">
    <source>
        <dbReference type="SAM" id="MobiDB-lite"/>
    </source>
</evidence>
<feature type="region of interest" description="Disordered" evidence="1">
    <location>
        <begin position="112"/>
        <end position="132"/>
    </location>
</feature>
<dbReference type="PROSITE" id="PS50181">
    <property type="entry name" value="FBOX"/>
    <property type="match status" value="1"/>
</dbReference>
<dbReference type="EMBL" id="JBAMIC010000001">
    <property type="protein sequence ID" value="KAK7116408.1"/>
    <property type="molecule type" value="Genomic_DNA"/>
</dbReference>
<gene>
    <name evidence="3" type="ORF">V1264_002094</name>
</gene>
<name>A0AAN9C2N9_9CAEN</name>
<dbReference type="Pfam" id="PF00646">
    <property type="entry name" value="F-box"/>
    <property type="match status" value="1"/>
</dbReference>
<dbReference type="AlphaFoldDB" id="A0AAN9C2N9"/>
<feature type="domain" description="F-box" evidence="2">
    <location>
        <begin position="243"/>
        <end position="292"/>
    </location>
</feature>
<reference evidence="3 4" key="1">
    <citation type="submission" date="2024-02" db="EMBL/GenBank/DDBJ databases">
        <title>Chromosome-scale genome assembly of the rough periwinkle Littorina saxatilis.</title>
        <authorList>
            <person name="De Jode A."/>
            <person name="Faria R."/>
            <person name="Formenti G."/>
            <person name="Sims Y."/>
            <person name="Smith T.P."/>
            <person name="Tracey A."/>
            <person name="Wood J.M.D."/>
            <person name="Zagrodzka Z.B."/>
            <person name="Johannesson K."/>
            <person name="Butlin R.K."/>
            <person name="Leder E.H."/>
        </authorList>
    </citation>
    <scope>NUCLEOTIDE SEQUENCE [LARGE SCALE GENOMIC DNA]</scope>
    <source>
        <strain evidence="3">Snail1</strain>
        <tissue evidence="3">Muscle</tissue>
    </source>
</reference>
<comment type="caution">
    <text evidence="3">The sequence shown here is derived from an EMBL/GenBank/DDBJ whole genome shotgun (WGS) entry which is preliminary data.</text>
</comment>
<sequence length="749" mass="83923">MNQPEEKSSSPSLTSPSPTVVVHESKISFASTSSCPALNQHKEKHKEPENCAVIVPTSETTKTSLLEVSSTGAIQGDSSDYKLLDSESNFFQESWEWDRSQDVSQISASKSLANDISKDKNQSSLEDGDIRPSVYCQNSKRVTSSQLGESCSKSQAENLDGDSCGVTLNGSENKVQNQAEVTSGISFNKPNERKHAQQSEGHASRKVVNEAGGITLEDDSEEVNSMTASTESQQTFQSCCATQATLEHLPRDVLLNIVQHLPTVSLIACATAHEAFADVINDVQFLNMHTRLLLGFRVSEKDITYDSVPAPVAPIQDLWFQLYLHRAAPNLVGVVRPGVICYDLLCFKHLLDSWILQGLGYKYWMFISDVLKSPNPPPLSFMKCKRLIIISKHVLRMLTKVAMCHPEILLLTVNDFESLSICGSPPSDLDDAWDNGVPAEWQAERDPQYTCEVVSRQRGLALASFFFTFDTKLFIGWSGIIDYSTFRWRDTWGLYKFLPEATLSDIKEVCENLFPRFIEYVGTEYISVHCPNAFLFRGLLKLVQQRDALLPKMQDALEKSAQTISKKMTKILPADECRKLKSFLDGVPFMVNEDNPGSAGSQKKTQQRESSKTFEVAVQRYLHRYLNQMIGRQVLQLYTDPTCHHVLCITCRNANIINPTPFCVCMERVGPQRIPFKIWPPHLLHFAVSVLPALARLVSLDIELWRRSLLSEPLSEKVALFVSQALNAAHFDFSVDPSRIGIIAKRLLM</sequence>
<organism evidence="3 4">
    <name type="scientific">Littorina saxatilis</name>
    <dbReference type="NCBI Taxonomy" id="31220"/>
    <lineage>
        <taxon>Eukaryota</taxon>
        <taxon>Metazoa</taxon>
        <taxon>Spiralia</taxon>
        <taxon>Lophotrochozoa</taxon>
        <taxon>Mollusca</taxon>
        <taxon>Gastropoda</taxon>
        <taxon>Caenogastropoda</taxon>
        <taxon>Littorinimorpha</taxon>
        <taxon>Littorinoidea</taxon>
        <taxon>Littorinidae</taxon>
        <taxon>Littorina</taxon>
    </lineage>
</organism>
<dbReference type="InterPro" id="IPR001810">
    <property type="entry name" value="F-box_dom"/>
</dbReference>
<feature type="region of interest" description="Disordered" evidence="1">
    <location>
        <begin position="178"/>
        <end position="207"/>
    </location>
</feature>
<proteinExistence type="predicted"/>
<dbReference type="InterPro" id="IPR036047">
    <property type="entry name" value="F-box-like_dom_sf"/>
</dbReference>
<dbReference type="SUPFAM" id="SSF81383">
    <property type="entry name" value="F-box domain"/>
    <property type="match status" value="1"/>
</dbReference>
<feature type="compositionally biased region" description="Polar residues" evidence="1">
    <location>
        <begin position="178"/>
        <end position="189"/>
    </location>
</feature>
<evidence type="ECO:0000259" key="2">
    <source>
        <dbReference type="PROSITE" id="PS50181"/>
    </source>
</evidence>
<protein>
    <recommendedName>
        <fullName evidence="2">F-box domain-containing protein</fullName>
    </recommendedName>
</protein>
<feature type="compositionally biased region" description="Low complexity" evidence="1">
    <location>
        <begin position="9"/>
        <end position="21"/>
    </location>
</feature>